<evidence type="ECO:0000313" key="2">
    <source>
        <dbReference type="Proteomes" id="UP000495940"/>
    </source>
</evidence>
<name>A0A6G5RSB1_9ACTN</name>
<dbReference type="Proteomes" id="UP000495940">
    <property type="component" value="Chromosome"/>
</dbReference>
<proteinExistence type="predicted"/>
<accession>A0A6G5RSB1</accession>
<evidence type="ECO:0008006" key="3">
    <source>
        <dbReference type="Google" id="ProtNLM"/>
    </source>
</evidence>
<dbReference type="EMBL" id="CP021978">
    <property type="protein sequence ID" value="QCD60731.1"/>
    <property type="molecule type" value="Genomic_DNA"/>
</dbReference>
<sequence length="251" mass="25364">MNSRYVVASTVVLFALSGCGTSDGGGDGDGVTAPPARDKGPLCAGEATAGGLHVLRGGGFRLPGGGGVQYAAAHADGNTRSATVRDGARYEAGQKQQTVEPGQRITVSGHGYTVTQICSYRVVLEPRDEKVGAAVAAAPDSLESQGGPADDGLCFSTNRSVLAAASKGFPPKGGTQSLLDNSGVWTSPTGLSITAHVGSDAQTGGISASCAGIKVAGYEDVRVGDTVEFANVLFKVSELSDDVVRMKRTST</sequence>
<reference evidence="1 2" key="1">
    <citation type="submission" date="2017-06" db="EMBL/GenBank/DDBJ databases">
        <title>Complete Genome Sequence of Streptomyces hawaiiensis NRRL 15010 and insights into acyldepsipeptides biosynthesis.</title>
        <authorList>
            <person name="Mariita R.M."/>
            <person name="Sello J.K."/>
        </authorList>
    </citation>
    <scope>NUCLEOTIDE SEQUENCE [LARGE SCALE GENOMIC DNA]</scope>
    <source>
        <strain evidence="1 2">ATCC 12236</strain>
    </source>
</reference>
<dbReference type="PROSITE" id="PS51257">
    <property type="entry name" value="PROKAR_LIPOPROTEIN"/>
    <property type="match status" value="1"/>
</dbReference>
<protein>
    <recommendedName>
        <fullName evidence="3">Lipoprotein</fullName>
    </recommendedName>
</protein>
<organism evidence="1 2">
    <name type="scientific">Streptomyces hawaiiensis</name>
    <dbReference type="NCBI Taxonomy" id="67305"/>
    <lineage>
        <taxon>Bacteria</taxon>
        <taxon>Bacillati</taxon>
        <taxon>Actinomycetota</taxon>
        <taxon>Actinomycetes</taxon>
        <taxon>Kitasatosporales</taxon>
        <taxon>Streptomycetaceae</taxon>
        <taxon>Streptomyces</taxon>
    </lineage>
</organism>
<dbReference type="KEGG" id="shaw:CEB94_23860"/>
<evidence type="ECO:0000313" key="1">
    <source>
        <dbReference type="EMBL" id="QCD60731.1"/>
    </source>
</evidence>
<dbReference type="AlphaFoldDB" id="A0A6G5RSB1"/>
<gene>
    <name evidence="1" type="ORF">CEB94_23860</name>
</gene>
<keyword evidence="2" id="KW-1185">Reference proteome</keyword>